<dbReference type="SUPFAM" id="SSF56672">
    <property type="entry name" value="DNA/RNA polymerases"/>
    <property type="match status" value="1"/>
</dbReference>
<comment type="caution">
    <text evidence="1">The sequence shown here is derived from an EMBL/GenBank/DDBJ whole genome shotgun (WGS) entry which is preliminary data.</text>
</comment>
<proteinExistence type="predicted"/>
<dbReference type="Gene3D" id="3.30.70.270">
    <property type="match status" value="1"/>
</dbReference>
<dbReference type="EMBL" id="SNRW01001695">
    <property type="protein sequence ID" value="KAA6395398.1"/>
    <property type="molecule type" value="Genomic_DNA"/>
</dbReference>
<dbReference type="Proteomes" id="UP000324800">
    <property type="component" value="Unassembled WGS sequence"/>
</dbReference>
<accession>A0A5J4WKF8</accession>
<evidence type="ECO:0000313" key="2">
    <source>
        <dbReference type="Proteomes" id="UP000324800"/>
    </source>
</evidence>
<evidence type="ECO:0000313" key="1">
    <source>
        <dbReference type="EMBL" id="KAA6395398.1"/>
    </source>
</evidence>
<dbReference type="InterPro" id="IPR043502">
    <property type="entry name" value="DNA/RNA_pol_sf"/>
</dbReference>
<reference evidence="1 2" key="1">
    <citation type="submission" date="2019-03" db="EMBL/GenBank/DDBJ databases">
        <title>Single cell metagenomics reveals metabolic interactions within the superorganism composed of flagellate Streblomastix strix and complex community of Bacteroidetes bacteria on its surface.</title>
        <authorList>
            <person name="Treitli S.C."/>
            <person name="Kolisko M."/>
            <person name="Husnik F."/>
            <person name="Keeling P."/>
            <person name="Hampl V."/>
        </authorList>
    </citation>
    <scope>NUCLEOTIDE SEQUENCE [LARGE SCALE GENOMIC DNA]</scope>
    <source>
        <strain evidence="1">ST1C</strain>
    </source>
</reference>
<dbReference type="Gene3D" id="3.10.10.10">
    <property type="entry name" value="HIV Type 1 Reverse Transcriptase, subunit A, domain 1"/>
    <property type="match status" value="1"/>
</dbReference>
<name>A0A5J4WKF8_9EUKA</name>
<dbReference type="InterPro" id="IPR043128">
    <property type="entry name" value="Rev_trsase/Diguanyl_cyclase"/>
</dbReference>
<dbReference type="AlphaFoldDB" id="A0A5J4WKF8"/>
<organism evidence="1 2">
    <name type="scientific">Streblomastix strix</name>
    <dbReference type="NCBI Taxonomy" id="222440"/>
    <lineage>
        <taxon>Eukaryota</taxon>
        <taxon>Metamonada</taxon>
        <taxon>Preaxostyla</taxon>
        <taxon>Oxymonadida</taxon>
        <taxon>Streblomastigidae</taxon>
        <taxon>Streblomastix</taxon>
    </lineage>
</organism>
<gene>
    <name evidence="1" type="ORF">EZS28_009076</name>
</gene>
<protein>
    <submittedName>
        <fullName evidence="1">Uncharacterized protein</fullName>
    </submittedName>
</protein>
<sequence>MKTFRLLQQSTTNAQTTRESLIQIEKGKAINQRKAIFCGGPGGGRAQLDYSFARQEAQSQQKLREQAQKSKIEEKSKEKGYRLTRFREKQTAIGAERQVMMGTMPLWTNENSKHIHKNISYLIQPRGNLFQYHLFLQKEIRQNKIIQVIPIYVKLFTPTFYIPKRDGSYRKILDARAINKQAKKFHFKLIYPFYVQQVLLKNSYLISFDNKSTFN</sequence>